<keyword evidence="2" id="KW-1185">Reference proteome</keyword>
<dbReference type="AlphaFoldDB" id="A0ABD3K0Z8"/>
<evidence type="ECO:0000313" key="2">
    <source>
        <dbReference type="Proteomes" id="UP001634007"/>
    </source>
</evidence>
<dbReference type="EMBL" id="JBJKBG010000007">
    <property type="protein sequence ID" value="KAL3732204.1"/>
    <property type="molecule type" value="Genomic_DNA"/>
</dbReference>
<dbReference type="PANTHER" id="PTHR46477">
    <property type="entry name" value="CYSTEINE/HISTIDINE-RICH C1 DOMAIN FAMILY PROTEIN"/>
    <property type="match status" value="1"/>
</dbReference>
<sequence length="263" mass="30071">MRKQIKIRGHDHLIFCHEQEKRVSTYECNGCQQPGLGPYYSGKEGCNLQNHPCCSELLSSESSESSSAASVSNHRPYLTGDLVLKERAQRKGRCCVARGDEVRMLRYKWRHKKAHGSRNPHGRLHHHLNYQTGEHKIVLELMERVRGDCFKCKGNAKGWAYSSTGENYSCHVGCMKKKIIQRLQQKEAQKSKLIIHVKETLRQILEIVKVAFQLIIGALFGSLSANLADIVGELFAFTYALPAPKFRKMQIFLFCTVLFSMFR</sequence>
<dbReference type="PANTHER" id="PTHR46477:SF15">
    <property type="entry name" value="CYSTEINE_HISTIDINE-RICH C1 DOMAIN PROTEIN"/>
    <property type="match status" value="1"/>
</dbReference>
<gene>
    <name evidence="1" type="ORF">ACJRO7_028957</name>
</gene>
<reference evidence="1 2" key="1">
    <citation type="submission" date="2024-11" db="EMBL/GenBank/DDBJ databases">
        <title>Chromosome-level genome assembly of Eucalyptus globulus Labill. provides insights into its genome evolution.</title>
        <authorList>
            <person name="Li X."/>
        </authorList>
    </citation>
    <scope>NUCLEOTIDE SEQUENCE [LARGE SCALE GENOMIC DNA]</scope>
    <source>
        <strain evidence="1">CL2024</strain>
        <tissue evidence="1">Fresh tender leaves</tissue>
    </source>
</reference>
<proteinExistence type="predicted"/>
<accession>A0ABD3K0Z8</accession>
<organism evidence="1 2">
    <name type="scientific">Eucalyptus globulus</name>
    <name type="common">Tasmanian blue gum</name>
    <dbReference type="NCBI Taxonomy" id="34317"/>
    <lineage>
        <taxon>Eukaryota</taxon>
        <taxon>Viridiplantae</taxon>
        <taxon>Streptophyta</taxon>
        <taxon>Embryophyta</taxon>
        <taxon>Tracheophyta</taxon>
        <taxon>Spermatophyta</taxon>
        <taxon>Magnoliopsida</taxon>
        <taxon>eudicotyledons</taxon>
        <taxon>Gunneridae</taxon>
        <taxon>Pentapetalae</taxon>
        <taxon>rosids</taxon>
        <taxon>malvids</taxon>
        <taxon>Myrtales</taxon>
        <taxon>Myrtaceae</taxon>
        <taxon>Myrtoideae</taxon>
        <taxon>Eucalypteae</taxon>
        <taxon>Eucalyptus</taxon>
    </lineage>
</organism>
<comment type="caution">
    <text evidence="1">The sequence shown here is derived from an EMBL/GenBank/DDBJ whole genome shotgun (WGS) entry which is preliminary data.</text>
</comment>
<dbReference type="Proteomes" id="UP001634007">
    <property type="component" value="Unassembled WGS sequence"/>
</dbReference>
<protein>
    <submittedName>
        <fullName evidence="1">Uncharacterized protein</fullName>
    </submittedName>
</protein>
<evidence type="ECO:0000313" key="1">
    <source>
        <dbReference type="EMBL" id="KAL3732204.1"/>
    </source>
</evidence>
<name>A0ABD3K0Z8_EUCGL</name>